<dbReference type="Pfam" id="PF00149">
    <property type="entry name" value="Metallophos"/>
    <property type="match status" value="1"/>
</dbReference>
<evidence type="ECO:0000259" key="5">
    <source>
        <dbReference type="PROSITE" id="PS00125"/>
    </source>
</evidence>
<dbReference type="InterPro" id="IPR058917">
    <property type="entry name" value="RESC6_dom"/>
</dbReference>
<dbReference type="EC" id="3.1.3.16" evidence="4"/>
<protein>
    <recommendedName>
        <fullName evidence="4">Serine/threonine-protein phosphatase</fullName>
        <ecNumber evidence="4">3.1.3.16</ecNumber>
    </recommendedName>
</protein>
<dbReference type="SUPFAM" id="SSF56300">
    <property type="entry name" value="Metallo-dependent phosphatases"/>
    <property type="match status" value="1"/>
</dbReference>
<dbReference type="InterPro" id="IPR006186">
    <property type="entry name" value="Ser/Thr-sp_prot-phosphatase"/>
</dbReference>
<gene>
    <name evidence="6" type="ORF">EVOR1521_LOCUS8800</name>
</gene>
<dbReference type="PRINTS" id="PR00114">
    <property type="entry name" value="STPHPHTASE"/>
</dbReference>
<keyword evidence="2" id="KW-0479">Metal-binding</keyword>
<evidence type="ECO:0000313" key="6">
    <source>
        <dbReference type="EMBL" id="CAJ1380991.1"/>
    </source>
</evidence>
<evidence type="ECO:0000256" key="2">
    <source>
        <dbReference type="ARBA" id="ARBA00022723"/>
    </source>
</evidence>
<dbReference type="EMBL" id="CAUJNA010000768">
    <property type="protein sequence ID" value="CAJ1380991.1"/>
    <property type="molecule type" value="Genomic_DNA"/>
</dbReference>
<accession>A0AA36I4N5</accession>
<dbReference type="PANTHER" id="PTHR45668:SF9">
    <property type="entry name" value="SERINE_THREONINE-PROTEIN PHOSPHATASE 7"/>
    <property type="match status" value="1"/>
</dbReference>
<dbReference type="AlphaFoldDB" id="A0AA36I4N5"/>
<comment type="cofactor">
    <cofactor evidence="1">
        <name>Mn(2+)</name>
        <dbReference type="ChEBI" id="CHEBI:29035"/>
    </cofactor>
</comment>
<dbReference type="InterPro" id="IPR004843">
    <property type="entry name" value="Calcineurin-like_PHP"/>
</dbReference>
<dbReference type="GO" id="GO:0046872">
    <property type="term" value="F:metal ion binding"/>
    <property type="evidence" value="ECO:0007669"/>
    <property type="project" value="UniProtKB-KW"/>
</dbReference>
<keyword evidence="3" id="KW-0464">Manganese</keyword>
<dbReference type="GO" id="GO:0004722">
    <property type="term" value="F:protein serine/threonine phosphatase activity"/>
    <property type="evidence" value="ECO:0007669"/>
    <property type="project" value="UniProtKB-EC"/>
</dbReference>
<evidence type="ECO:0000256" key="1">
    <source>
        <dbReference type="ARBA" id="ARBA00001936"/>
    </source>
</evidence>
<dbReference type="Gene3D" id="3.60.21.10">
    <property type="match status" value="1"/>
</dbReference>
<dbReference type="Pfam" id="PF26188">
    <property type="entry name" value="RESC6"/>
    <property type="match status" value="1"/>
</dbReference>
<comment type="similarity">
    <text evidence="4">Belongs to the PPP phosphatase family.</text>
</comment>
<organism evidence="6 7">
    <name type="scientific">Effrenium voratum</name>
    <dbReference type="NCBI Taxonomy" id="2562239"/>
    <lineage>
        <taxon>Eukaryota</taxon>
        <taxon>Sar</taxon>
        <taxon>Alveolata</taxon>
        <taxon>Dinophyceae</taxon>
        <taxon>Suessiales</taxon>
        <taxon>Symbiodiniaceae</taxon>
        <taxon>Effrenium</taxon>
    </lineage>
</organism>
<dbReference type="Proteomes" id="UP001178507">
    <property type="component" value="Unassembled WGS sequence"/>
</dbReference>
<name>A0AA36I4N5_9DINO</name>
<reference evidence="6" key="1">
    <citation type="submission" date="2023-08" db="EMBL/GenBank/DDBJ databases">
        <authorList>
            <person name="Chen Y."/>
            <person name="Shah S."/>
            <person name="Dougan E. K."/>
            <person name="Thang M."/>
            <person name="Chan C."/>
        </authorList>
    </citation>
    <scope>NUCLEOTIDE SEQUENCE</scope>
</reference>
<sequence>MAADALLKNLGMDSVRPQELANIQWSLAKSGVGTAEQLERCTQHFVQRAEEFEVQHISNIAWSLAKVLANAEVAREVAVVAESRLPELQPQHLANVAWAMAKLTAGSHSAYARASLQHQFKPQEACNLLWAFATASVDVGEASIAKSVAQLSTGLLSQLTRCNPQDHANFLWSMVTLTAAERQTVAHISESALRKLEQFDATQLSALLWAVAKSGYEPSSDLFQAASRLEKNHTLGAQHLANLLWSFAVAQQSPELVQGLSAKAAERAEEFRAQELTGMLWAMAGAGWSAERELIGALAGAARTKVASFRTPELATVCAALARLQQDAAGLHSSCTQRRDSVPALSSEELVTTAWALAQGKKQGLESGPLAAAVAAACVAGLSSGQLCRALGALARLVPSSLVSPLLQELQQRPLPPAALVEVLSAAMRASLLEADLLQRARLRPSAPRATRGLSERNAGASQLKLARVALAAGYFAGGLDGNGNPHACTLLTPPFMVVVPEGGAMGSVDSPIGRTSVHQGEGLEAVELAHLGFGAPRPASAALCSLMDRRSALSQALAAVAVLAACRYLTEVLTFVGPSPATVSGRPTRSLSRVSRLASMRDSEGNKIREPKTFDASNTASITRTVAVEYKKRPFGVLSYAPSTNGKGAMIWNMNENSRYPGDPQGQAWTGGAQKFMAIKSVAGQDVSTWDFWDIMDILDDKILDNSAGIFQSSGAGGMGNKPAELPVSIEYVELTGLANEPSPPAGGMGQNMEQTIDSRDERFKDLPRDATIREYKIPVAPASYRSDVVENLRSAVASMPEPTGHAGPRYMGPQSLSEDSIRQMLASFKNGQILPMKDAYKLAIDAYDLLVKEKTLGRVNVPVGQKVTVVGDLHGQLFDFDHMLSLAGFPSPNNQFLFNGDFVDRGPWSVEVIFTLLAFKVWQPGHVFMNRGNHEAEMANHFYGFFGEIEVKYEKRMTDLFAELFRATPLCHVINNEVFVVHGGIPGPDPRVWWKGMDNQISFDGRQIQISLSEIENSNRFMEPNPDDNPLMVDLLWSDPKGKDGYGPSGRMSSGIYLFGPDVSRNFMEFNGLRMTLRSHEVKAQGYRFDHEGQYPLITVFSAPNYVDKAGNMASVAVLTNDGTKMAGPEFVQYSAQPHPDVPSGAYAVGGPLHPEAAAAR</sequence>
<keyword evidence="4" id="KW-0378">Hydrolase</keyword>
<proteinExistence type="inferred from homology"/>
<dbReference type="PANTHER" id="PTHR45668">
    <property type="entry name" value="SERINE/THREONINE-PROTEIN PHOSPHATASE 5-RELATED"/>
    <property type="match status" value="1"/>
</dbReference>
<dbReference type="InterPro" id="IPR051134">
    <property type="entry name" value="PPP_phosphatase"/>
</dbReference>
<keyword evidence="7" id="KW-1185">Reference proteome</keyword>
<evidence type="ECO:0000256" key="4">
    <source>
        <dbReference type="RuleBase" id="RU004273"/>
    </source>
</evidence>
<feature type="domain" description="Serine/threonine specific protein phosphatases" evidence="5">
    <location>
        <begin position="932"/>
        <end position="937"/>
    </location>
</feature>
<comment type="caution">
    <text evidence="6">The sequence shown here is derived from an EMBL/GenBank/DDBJ whole genome shotgun (WGS) entry which is preliminary data.</text>
</comment>
<comment type="catalytic activity">
    <reaction evidence="4">
        <text>O-phospho-L-threonyl-[protein] + H2O = L-threonyl-[protein] + phosphate</text>
        <dbReference type="Rhea" id="RHEA:47004"/>
        <dbReference type="Rhea" id="RHEA-COMP:11060"/>
        <dbReference type="Rhea" id="RHEA-COMP:11605"/>
        <dbReference type="ChEBI" id="CHEBI:15377"/>
        <dbReference type="ChEBI" id="CHEBI:30013"/>
        <dbReference type="ChEBI" id="CHEBI:43474"/>
        <dbReference type="ChEBI" id="CHEBI:61977"/>
        <dbReference type="EC" id="3.1.3.16"/>
    </reaction>
</comment>
<dbReference type="PROSITE" id="PS00125">
    <property type="entry name" value="SER_THR_PHOSPHATASE"/>
    <property type="match status" value="1"/>
</dbReference>
<dbReference type="InterPro" id="IPR029052">
    <property type="entry name" value="Metallo-depent_PP-like"/>
</dbReference>
<evidence type="ECO:0000256" key="3">
    <source>
        <dbReference type="ARBA" id="ARBA00023211"/>
    </source>
</evidence>
<evidence type="ECO:0000313" key="7">
    <source>
        <dbReference type="Proteomes" id="UP001178507"/>
    </source>
</evidence>
<dbReference type="SMART" id="SM00156">
    <property type="entry name" value="PP2Ac"/>
    <property type="match status" value="1"/>
</dbReference>